<evidence type="ECO:0000313" key="3">
    <source>
        <dbReference type="EMBL" id="TDE16556.1"/>
    </source>
</evidence>
<feature type="transmembrane region" description="Helical" evidence="1">
    <location>
        <begin position="529"/>
        <end position="550"/>
    </location>
</feature>
<keyword evidence="1" id="KW-0472">Membrane</keyword>
<feature type="transmembrane region" description="Helical" evidence="1">
    <location>
        <begin position="470"/>
        <end position="489"/>
    </location>
</feature>
<feature type="transmembrane region" description="Helical" evidence="1">
    <location>
        <begin position="60"/>
        <end position="81"/>
    </location>
</feature>
<accession>A0A4R5DQB4</accession>
<feature type="transmembrane region" description="Helical" evidence="1">
    <location>
        <begin position="496"/>
        <end position="517"/>
    </location>
</feature>
<evidence type="ECO:0000259" key="2">
    <source>
        <dbReference type="Pfam" id="PF13231"/>
    </source>
</evidence>
<dbReference type="InterPro" id="IPR038731">
    <property type="entry name" value="RgtA/B/C-like"/>
</dbReference>
<sequence>MVIVYLLAFFLFLLGVGYVAKQVAGPSLTEWLIVSFLLFTGSVIPSGFLLSALDLTASTFSWIAATFSVLALHLGIWKMLVPVRQEYAVSVILNNRLSTFRLWIAELSPYLKFIFVFMFGTMFVIGVTNLILVLFTAPNEWDSMTGHLNRAIRYIQRGTMEHFGGANWNMDTYPKSVTSIQIYSYLITGGFENAFKLIHHLSYYITLVSVFGIAQRIGRNLSASVFCALAYGMFLDFLMQAVTTETDIVLTAYLSCLLYFLFTFYNTRENRYLYLAGLTFGIAFGHKATFALLLPSVFVLMLYTVFLAPDLKVFFDRFIKLAAAIVVSVMIYMLPTGYVKNIQVFGHPIGPPTALRHQSIERFGPLPNLVKQGTRNVLRYSYDFFNLDGLRNAQWGYDINTVMRKPLVVIEDKLRLRLDEEKVYAIVPFSFQRRFENYNANPYWGAFGFALILPLILLVFVRVFWSRVHWFLALAFILHFIAVSYSAVYDPFKGRYFIETGLFGVLFLLLLFSHHRLSIIKPRRKIWKGYVALVVVVACVSAVMSVYLNIRCLPFPAYGYESALKADRIKFQTFARPDITPAYERYDSIVPQNATVALATTNSDFEYPLYGKKLTRKLISINPFEEGLRPIPKEADYLFYARSVINDTSKIKALPGDLRLGSDTTLTNLDEKGEDYYLRKLR</sequence>
<comment type="caution">
    <text evidence="3">The sequence shown here is derived from an EMBL/GenBank/DDBJ whole genome shotgun (WGS) entry which is preliminary data.</text>
</comment>
<feature type="transmembrane region" description="Helical" evidence="1">
    <location>
        <begin position="248"/>
        <end position="267"/>
    </location>
</feature>
<evidence type="ECO:0000256" key="1">
    <source>
        <dbReference type="SAM" id="Phobius"/>
    </source>
</evidence>
<feature type="transmembrane region" description="Helical" evidence="1">
    <location>
        <begin position="221"/>
        <end position="242"/>
    </location>
</feature>
<protein>
    <recommendedName>
        <fullName evidence="2">Glycosyltransferase RgtA/B/C/D-like domain-containing protein</fullName>
    </recommendedName>
</protein>
<name>A0A4R5DQB4_9BACT</name>
<keyword evidence="4" id="KW-1185">Reference proteome</keyword>
<proteinExistence type="predicted"/>
<feature type="domain" description="Glycosyltransferase RgtA/B/C/D-like" evidence="2">
    <location>
        <begin position="184"/>
        <end position="330"/>
    </location>
</feature>
<keyword evidence="1" id="KW-0812">Transmembrane</keyword>
<evidence type="ECO:0000313" key="4">
    <source>
        <dbReference type="Proteomes" id="UP000294850"/>
    </source>
</evidence>
<dbReference type="EMBL" id="SMFL01000003">
    <property type="protein sequence ID" value="TDE16556.1"/>
    <property type="molecule type" value="Genomic_DNA"/>
</dbReference>
<feature type="transmembrane region" description="Helical" evidence="1">
    <location>
        <begin position="113"/>
        <end position="135"/>
    </location>
</feature>
<dbReference type="RefSeq" id="WP_131958089.1">
    <property type="nucleotide sequence ID" value="NZ_SMFL01000003.1"/>
</dbReference>
<reference evidence="3 4" key="1">
    <citation type="submission" date="2019-03" db="EMBL/GenBank/DDBJ databases">
        <title>Dyadobacter AR-3-6 sp. nov., isolated from arctic soil.</title>
        <authorList>
            <person name="Chaudhary D.K."/>
        </authorList>
    </citation>
    <scope>NUCLEOTIDE SEQUENCE [LARGE SCALE GENOMIC DNA]</scope>
    <source>
        <strain evidence="3 4">AR-3-6</strain>
    </source>
</reference>
<organism evidence="3 4">
    <name type="scientific">Dyadobacter psychrotolerans</name>
    <dbReference type="NCBI Taxonomy" id="2541721"/>
    <lineage>
        <taxon>Bacteria</taxon>
        <taxon>Pseudomonadati</taxon>
        <taxon>Bacteroidota</taxon>
        <taxon>Cytophagia</taxon>
        <taxon>Cytophagales</taxon>
        <taxon>Spirosomataceae</taxon>
        <taxon>Dyadobacter</taxon>
    </lineage>
</organism>
<feature type="transmembrane region" description="Helical" evidence="1">
    <location>
        <begin position="31"/>
        <end position="53"/>
    </location>
</feature>
<dbReference type="OrthoDB" id="904806at2"/>
<dbReference type="AlphaFoldDB" id="A0A4R5DQB4"/>
<dbReference type="Pfam" id="PF13231">
    <property type="entry name" value="PMT_2"/>
    <property type="match status" value="1"/>
</dbReference>
<keyword evidence="1" id="KW-1133">Transmembrane helix</keyword>
<feature type="transmembrane region" description="Helical" evidence="1">
    <location>
        <begin position="318"/>
        <end position="339"/>
    </location>
</feature>
<feature type="transmembrane region" description="Helical" evidence="1">
    <location>
        <begin position="443"/>
        <end position="464"/>
    </location>
</feature>
<dbReference type="Proteomes" id="UP000294850">
    <property type="component" value="Unassembled WGS sequence"/>
</dbReference>
<gene>
    <name evidence="3" type="ORF">E0F88_09985</name>
</gene>